<dbReference type="Pfam" id="PF05117">
    <property type="entry name" value="DUF695"/>
    <property type="match status" value="1"/>
</dbReference>
<dbReference type="RefSeq" id="WP_337316611.1">
    <property type="nucleotide sequence ID" value="NZ_JBBDGN010000001.1"/>
</dbReference>
<name>A0ABU8LGK5_9MICO</name>
<comment type="caution">
    <text evidence="2">The sequence shown here is derived from an EMBL/GenBank/DDBJ whole genome shotgun (WGS) entry which is preliminary data.</text>
</comment>
<evidence type="ECO:0000313" key="2">
    <source>
        <dbReference type="EMBL" id="MEJ1090338.1"/>
    </source>
</evidence>
<keyword evidence="3" id="KW-1185">Reference proteome</keyword>
<dbReference type="Proteomes" id="UP001366085">
    <property type="component" value="Unassembled WGS sequence"/>
</dbReference>
<accession>A0ABU8LGK5</accession>
<gene>
    <name evidence="2" type="ORF">WDU93_01435</name>
</gene>
<reference evidence="2 3" key="1">
    <citation type="submission" date="2024-02" db="EMBL/GenBank/DDBJ databases">
        <authorList>
            <person name="Saticioglu I.B."/>
        </authorList>
    </citation>
    <scope>NUCLEOTIDE SEQUENCE [LARGE SCALE GENOMIC DNA]</scope>
    <source>
        <strain evidence="2 3">Mu-43</strain>
    </source>
</reference>
<evidence type="ECO:0000259" key="1">
    <source>
        <dbReference type="Pfam" id="PF05117"/>
    </source>
</evidence>
<evidence type="ECO:0000313" key="3">
    <source>
        <dbReference type="Proteomes" id="UP001366085"/>
    </source>
</evidence>
<dbReference type="InterPro" id="IPR016097">
    <property type="entry name" value="DUF695"/>
</dbReference>
<dbReference type="EMBL" id="JBBDGN010000001">
    <property type="protein sequence ID" value="MEJ1090338.1"/>
    <property type="molecule type" value="Genomic_DNA"/>
</dbReference>
<proteinExistence type="predicted"/>
<sequence length="169" mass="18448">MGIFSRKRPTQQNAEGAAGEPQFGLYVTTDAGRPASLMVDLSVHARAPISALPCFFGLHLPYDVETENAFPTSAQFDELTERGRLALDVASATLEHHFVGNVTTNGKRTLCFYVPSPDSLTPFIDALSSQVGPAVAEGFGYAVYPDAEWRTYLDDLYPDAEQMKGVRRS</sequence>
<feature type="domain" description="DUF695" evidence="1">
    <location>
        <begin position="25"/>
        <end position="157"/>
    </location>
</feature>
<organism evidence="2 3">
    <name type="scientific">Microbacterium istanbulense</name>
    <dbReference type="NCBI Taxonomy" id="3122049"/>
    <lineage>
        <taxon>Bacteria</taxon>
        <taxon>Bacillati</taxon>
        <taxon>Actinomycetota</taxon>
        <taxon>Actinomycetes</taxon>
        <taxon>Micrococcales</taxon>
        <taxon>Microbacteriaceae</taxon>
        <taxon>Microbacterium</taxon>
    </lineage>
</organism>
<protein>
    <submittedName>
        <fullName evidence="2">DUF695 domain-containing protein</fullName>
    </submittedName>
</protein>